<feature type="region of interest" description="Disordered" evidence="1">
    <location>
        <begin position="1"/>
        <end position="54"/>
    </location>
</feature>
<reference evidence="2" key="1">
    <citation type="submission" date="2014-09" db="EMBL/GenBank/DDBJ databases">
        <authorList>
            <person name="Magalhaes I.L.F."/>
            <person name="Oliveira U."/>
            <person name="Santos F.R."/>
            <person name="Vidigal T.H.D.A."/>
            <person name="Brescovit A.D."/>
            <person name="Santos A.J."/>
        </authorList>
    </citation>
    <scope>NUCLEOTIDE SEQUENCE</scope>
    <source>
        <tissue evidence="2">Shoot tissue taken approximately 20 cm above the soil surface</tissue>
    </source>
</reference>
<dbReference type="EMBL" id="GBRH01194497">
    <property type="protein sequence ID" value="JAE03399.1"/>
    <property type="molecule type" value="Transcribed_RNA"/>
</dbReference>
<organism evidence="2">
    <name type="scientific">Arundo donax</name>
    <name type="common">Giant reed</name>
    <name type="synonym">Donax arundinaceus</name>
    <dbReference type="NCBI Taxonomy" id="35708"/>
    <lineage>
        <taxon>Eukaryota</taxon>
        <taxon>Viridiplantae</taxon>
        <taxon>Streptophyta</taxon>
        <taxon>Embryophyta</taxon>
        <taxon>Tracheophyta</taxon>
        <taxon>Spermatophyta</taxon>
        <taxon>Magnoliopsida</taxon>
        <taxon>Liliopsida</taxon>
        <taxon>Poales</taxon>
        <taxon>Poaceae</taxon>
        <taxon>PACMAD clade</taxon>
        <taxon>Arundinoideae</taxon>
        <taxon>Arundineae</taxon>
        <taxon>Arundo</taxon>
    </lineage>
</organism>
<sequence length="54" mass="6250">MLRRFFSPPLMPRRCQLPMARSAQSRRPISSSVSSTTRRTSDLRRLDGRRSSAE</sequence>
<dbReference type="AlphaFoldDB" id="A0A0A9EWP3"/>
<name>A0A0A9EWP3_ARUDO</name>
<proteinExistence type="predicted"/>
<reference evidence="2" key="2">
    <citation type="journal article" date="2015" name="Data Brief">
        <title>Shoot transcriptome of the giant reed, Arundo donax.</title>
        <authorList>
            <person name="Barrero R.A."/>
            <person name="Guerrero F.D."/>
            <person name="Moolhuijzen P."/>
            <person name="Goolsby J.A."/>
            <person name="Tidwell J."/>
            <person name="Bellgard S.E."/>
            <person name="Bellgard M.I."/>
        </authorList>
    </citation>
    <scope>NUCLEOTIDE SEQUENCE</scope>
    <source>
        <tissue evidence="2">Shoot tissue taken approximately 20 cm above the soil surface</tissue>
    </source>
</reference>
<protein>
    <submittedName>
        <fullName evidence="2">Uncharacterized protein</fullName>
    </submittedName>
</protein>
<evidence type="ECO:0000256" key="1">
    <source>
        <dbReference type="SAM" id="MobiDB-lite"/>
    </source>
</evidence>
<accession>A0A0A9EWP3</accession>
<evidence type="ECO:0000313" key="2">
    <source>
        <dbReference type="EMBL" id="JAE03399.1"/>
    </source>
</evidence>
<feature type="compositionally biased region" description="Low complexity" evidence="1">
    <location>
        <begin position="21"/>
        <end position="38"/>
    </location>
</feature>
<feature type="compositionally biased region" description="Basic and acidic residues" evidence="1">
    <location>
        <begin position="39"/>
        <end position="54"/>
    </location>
</feature>